<comment type="caution">
    <text evidence="1">The sequence shown here is derived from an EMBL/GenBank/DDBJ whole genome shotgun (WGS) entry which is preliminary data.</text>
</comment>
<name>V6M0H3_9BACL</name>
<reference evidence="1 2" key="1">
    <citation type="journal article" date="2014" name="Genome Announc.">
        <title>Draft Genome Sequence of Brevibacillus panacihumi Strain W25, a Halotolerant Hydrocarbon-Degrading Bacterium.</title>
        <authorList>
            <person name="Wang X."/>
            <person name="Jin D."/>
            <person name="Zhou L."/>
            <person name="Wu L."/>
            <person name="An W."/>
            <person name="Chen Y."/>
            <person name="Zhao L."/>
        </authorList>
    </citation>
    <scope>NUCLEOTIDE SEQUENCE [LARGE SCALE GENOMIC DNA]</scope>
    <source>
        <strain evidence="1 2">W25</strain>
    </source>
</reference>
<dbReference type="EMBL" id="AYJU01000018">
    <property type="protein sequence ID" value="EST52171.1"/>
    <property type="molecule type" value="Genomic_DNA"/>
</dbReference>
<dbReference type="PATRIC" id="fig|1408254.3.peg.4799"/>
<protein>
    <submittedName>
        <fullName evidence="1">Uncharacterized protein</fullName>
    </submittedName>
</protein>
<proteinExistence type="predicted"/>
<dbReference type="Proteomes" id="UP000017973">
    <property type="component" value="Unassembled WGS sequence"/>
</dbReference>
<accession>V6M0H3</accession>
<gene>
    <name evidence="1" type="ORF">T458_24450</name>
</gene>
<organism evidence="1 2">
    <name type="scientific">Brevibacillus panacihumi W25</name>
    <dbReference type="NCBI Taxonomy" id="1408254"/>
    <lineage>
        <taxon>Bacteria</taxon>
        <taxon>Bacillati</taxon>
        <taxon>Bacillota</taxon>
        <taxon>Bacilli</taxon>
        <taxon>Bacillales</taxon>
        <taxon>Paenibacillaceae</taxon>
        <taxon>Brevibacillus</taxon>
    </lineage>
</organism>
<dbReference type="AlphaFoldDB" id="V6M0H3"/>
<evidence type="ECO:0000313" key="2">
    <source>
        <dbReference type="Proteomes" id="UP000017973"/>
    </source>
</evidence>
<sequence>MKEYKKPKLILVKKINDIKYEKPLLKQTKMPVATMLI</sequence>
<keyword evidence="2" id="KW-1185">Reference proteome</keyword>
<evidence type="ECO:0000313" key="1">
    <source>
        <dbReference type="EMBL" id="EST52171.1"/>
    </source>
</evidence>
<dbReference type="HOGENOM" id="CLU_3341027_0_0_9"/>